<dbReference type="SUPFAM" id="SSF53335">
    <property type="entry name" value="S-adenosyl-L-methionine-dependent methyltransferases"/>
    <property type="match status" value="1"/>
</dbReference>
<name>X1TY07_9ZZZZ</name>
<reference evidence="2" key="1">
    <citation type="journal article" date="2014" name="Front. Microbiol.">
        <title>High frequency of phylogenetically diverse reductive dehalogenase-homologous genes in deep subseafloor sedimentary metagenomes.</title>
        <authorList>
            <person name="Kawai M."/>
            <person name="Futagami T."/>
            <person name="Toyoda A."/>
            <person name="Takaki Y."/>
            <person name="Nishi S."/>
            <person name="Hori S."/>
            <person name="Arai W."/>
            <person name="Tsubouchi T."/>
            <person name="Morono Y."/>
            <person name="Uchiyama I."/>
            <person name="Ito T."/>
            <person name="Fujiyama A."/>
            <person name="Inagaki F."/>
            <person name="Takami H."/>
        </authorList>
    </citation>
    <scope>NUCLEOTIDE SEQUENCE</scope>
    <source>
        <strain evidence="2">Expedition CK06-06</strain>
    </source>
</reference>
<sequence length="237" mass="27630">VSFRDIPSEVDVFEECFKRFSRIPVKQVLELGCGNCPHLEELIERDYEYNGLDLSKSMLEYSRRKVSRIDARVNLIQADMLNFSLEFRVDFVYVLLGSLFATSTDEVISHFNSVARALKKGGLYLLDWCVQFTQPLEDTQSWKIEKEGIKVQAKYLAKLIGPVEQIFEESIFLKVNDHGKHHTITGKDVKRAIYPQEFLHRIDALKSFEFVGWWNNWDLSQPLEKVSKVNRPIILVR</sequence>
<dbReference type="AlphaFoldDB" id="X1TY07"/>
<feature type="non-terminal residue" evidence="2">
    <location>
        <position position="1"/>
    </location>
</feature>
<proteinExistence type="predicted"/>
<feature type="domain" description="Methyltransferase" evidence="1">
    <location>
        <begin position="28"/>
        <end position="122"/>
    </location>
</feature>
<evidence type="ECO:0000259" key="1">
    <source>
        <dbReference type="Pfam" id="PF13649"/>
    </source>
</evidence>
<evidence type="ECO:0000313" key="2">
    <source>
        <dbReference type="EMBL" id="GAJ10134.1"/>
    </source>
</evidence>
<dbReference type="Pfam" id="PF13649">
    <property type="entry name" value="Methyltransf_25"/>
    <property type="match status" value="1"/>
</dbReference>
<accession>X1TY07</accession>
<dbReference type="EMBL" id="BARW01033471">
    <property type="protein sequence ID" value="GAJ10134.1"/>
    <property type="molecule type" value="Genomic_DNA"/>
</dbReference>
<organism evidence="2">
    <name type="scientific">marine sediment metagenome</name>
    <dbReference type="NCBI Taxonomy" id="412755"/>
    <lineage>
        <taxon>unclassified sequences</taxon>
        <taxon>metagenomes</taxon>
        <taxon>ecological metagenomes</taxon>
    </lineage>
</organism>
<protein>
    <recommendedName>
        <fullName evidence="1">Methyltransferase domain-containing protein</fullName>
    </recommendedName>
</protein>
<comment type="caution">
    <text evidence="2">The sequence shown here is derived from an EMBL/GenBank/DDBJ whole genome shotgun (WGS) entry which is preliminary data.</text>
</comment>
<gene>
    <name evidence="2" type="ORF">S12H4_52714</name>
</gene>
<dbReference type="CDD" id="cd02440">
    <property type="entry name" value="AdoMet_MTases"/>
    <property type="match status" value="1"/>
</dbReference>
<dbReference type="Gene3D" id="3.40.50.150">
    <property type="entry name" value="Vaccinia Virus protein VP39"/>
    <property type="match status" value="1"/>
</dbReference>
<dbReference type="InterPro" id="IPR029063">
    <property type="entry name" value="SAM-dependent_MTases_sf"/>
</dbReference>
<dbReference type="InterPro" id="IPR041698">
    <property type="entry name" value="Methyltransf_25"/>
</dbReference>
<feature type="non-terminal residue" evidence="2">
    <location>
        <position position="237"/>
    </location>
</feature>
<dbReference type="Gene3D" id="2.20.25.110">
    <property type="entry name" value="S-adenosyl-L-methionine-dependent methyltransferases"/>
    <property type="match status" value="1"/>
</dbReference>